<dbReference type="Gene3D" id="3.40.50.300">
    <property type="entry name" value="P-loop containing nucleotide triphosphate hydrolases"/>
    <property type="match status" value="1"/>
</dbReference>
<reference evidence="3" key="1">
    <citation type="journal article" date="2020" name="mSystems">
        <title>Genome- and Community-Level Interaction Insights into Carbon Utilization and Element Cycling Functions of Hydrothermarchaeota in Hydrothermal Sediment.</title>
        <authorList>
            <person name="Zhou Z."/>
            <person name="Liu Y."/>
            <person name="Xu W."/>
            <person name="Pan J."/>
            <person name="Luo Z.H."/>
            <person name="Li M."/>
        </authorList>
    </citation>
    <scope>NUCLEOTIDE SEQUENCE [LARGE SCALE GENOMIC DNA]</scope>
    <source>
        <strain evidence="3">SpSt-1056</strain>
    </source>
</reference>
<dbReference type="InterPro" id="IPR025723">
    <property type="entry name" value="ArsA/GET3_ATPase-like"/>
</dbReference>
<gene>
    <name evidence="3" type="ORF">ENM11_04325</name>
</gene>
<proteinExistence type="inferred from homology"/>
<organism evidence="3">
    <name type="scientific">Caldiarchaeum subterraneum</name>
    <dbReference type="NCBI Taxonomy" id="311458"/>
    <lineage>
        <taxon>Archaea</taxon>
        <taxon>Nitrososphaerota</taxon>
        <taxon>Candidatus Caldarchaeales</taxon>
        <taxon>Candidatus Caldarchaeaceae</taxon>
        <taxon>Candidatus Caldarchaeum</taxon>
    </lineage>
</organism>
<feature type="domain" description="ArsA/GET3 Anion-transporting ATPase-like" evidence="2">
    <location>
        <begin position="32"/>
        <end position="337"/>
    </location>
</feature>
<evidence type="ECO:0000256" key="1">
    <source>
        <dbReference type="ARBA" id="ARBA00011040"/>
    </source>
</evidence>
<dbReference type="GO" id="GO:0005524">
    <property type="term" value="F:ATP binding"/>
    <property type="evidence" value="ECO:0007669"/>
    <property type="project" value="InterPro"/>
</dbReference>
<comment type="similarity">
    <text evidence="1">Belongs to the arsA ATPase family.</text>
</comment>
<dbReference type="SUPFAM" id="SSF52540">
    <property type="entry name" value="P-loop containing nucleoside triphosphate hydrolases"/>
    <property type="match status" value="1"/>
</dbReference>
<dbReference type="InterPro" id="IPR027417">
    <property type="entry name" value="P-loop_NTPase"/>
</dbReference>
<dbReference type="Pfam" id="PF02374">
    <property type="entry name" value="ArsA_ATPase"/>
    <property type="match status" value="1"/>
</dbReference>
<dbReference type="InterPro" id="IPR016300">
    <property type="entry name" value="ATPase_ArsA/GET3"/>
</dbReference>
<dbReference type="EMBL" id="DRWN01000029">
    <property type="protein sequence ID" value="HHK68364.1"/>
    <property type="molecule type" value="Genomic_DNA"/>
</dbReference>
<name>A0A7C5LAK6_CALS0</name>
<dbReference type="CDD" id="cd02035">
    <property type="entry name" value="ArsA"/>
    <property type="match status" value="1"/>
</dbReference>
<dbReference type="AlphaFoldDB" id="A0A7C5LAK6"/>
<dbReference type="NCBIfam" id="TIGR00345">
    <property type="entry name" value="GET3_arsA_TRC40"/>
    <property type="match status" value="1"/>
</dbReference>
<dbReference type="PANTHER" id="PTHR10803">
    <property type="entry name" value="ARSENICAL PUMP-DRIVING ATPASE ARSENITE-TRANSLOCATING ATPASE"/>
    <property type="match status" value="1"/>
</dbReference>
<accession>A0A7C5LAK6</accession>
<dbReference type="PANTHER" id="PTHR10803:SF3">
    <property type="entry name" value="ATPASE GET3"/>
    <property type="match status" value="1"/>
</dbReference>
<evidence type="ECO:0000313" key="3">
    <source>
        <dbReference type="EMBL" id="HHK68364.1"/>
    </source>
</evidence>
<comment type="caution">
    <text evidence="3">The sequence shown here is derived from an EMBL/GenBank/DDBJ whole genome shotgun (WGS) entry which is preliminary data.</text>
</comment>
<sequence>METPVLQGERLHGRDLRLKGFNEFLSSKPDLKMVIFAGKGGLGKTTCSAALSYAVCSSKKVLCFSTDPQASLSDIFERNIFGKGEVEIIPNLFVVEIDADSKISAYINDIKQKIRDMYKTEIPPEIESYIDSSVAEPAMYESATYDAMASYLAEGRYGLYVFDMPPFGHGIRMVTMAEILSAWVEKLTEAREKAREYDEIARKLKGEKLIKEDEVLNELYDIKNRLTTFTDVMKDRNKAAFFMVITPERMSIIDTEKALEMFKSVGLELAGIVVNKVLPPEMASNPSPFIANRLKQQRECMTEIMDKFGKLVISIIPMFPKEPRGIEGIAAVSQPLMSGGVEWT</sequence>
<evidence type="ECO:0000259" key="2">
    <source>
        <dbReference type="Pfam" id="PF02374"/>
    </source>
</evidence>
<dbReference type="GO" id="GO:0016887">
    <property type="term" value="F:ATP hydrolysis activity"/>
    <property type="evidence" value="ECO:0007669"/>
    <property type="project" value="InterPro"/>
</dbReference>
<protein>
    <submittedName>
        <fullName evidence="3">Arsenic transporter</fullName>
    </submittedName>
</protein>